<feature type="region of interest" description="Disordered" evidence="1">
    <location>
        <begin position="29"/>
        <end position="128"/>
    </location>
</feature>
<feature type="transmembrane region" description="Helical" evidence="2">
    <location>
        <begin position="311"/>
        <end position="334"/>
    </location>
</feature>
<keyword evidence="2" id="KW-0472">Membrane</keyword>
<feature type="compositionally biased region" description="Acidic residues" evidence="1">
    <location>
        <begin position="35"/>
        <end position="49"/>
    </location>
</feature>
<feature type="region of interest" description="Disordered" evidence="1">
    <location>
        <begin position="234"/>
        <end position="261"/>
    </location>
</feature>
<name>A0A1X1WGS5_MYCIR</name>
<feature type="compositionally biased region" description="Acidic residues" evidence="1">
    <location>
        <begin position="57"/>
        <end position="74"/>
    </location>
</feature>
<proteinExistence type="predicted"/>
<dbReference type="Proteomes" id="UP000193622">
    <property type="component" value="Unassembled WGS sequence"/>
</dbReference>
<gene>
    <name evidence="4" type="ORF">AWC12_19645</name>
</gene>
<evidence type="ECO:0000256" key="3">
    <source>
        <dbReference type="SAM" id="SignalP"/>
    </source>
</evidence>
<sequence>MVGPALRSWAVAGVLAATFVFGGVPAAAPVVAQPGDDEATSQDTNEPDDTGSGSEEQSPDEANPDEPDEPEQPDEPAGGGSVDESGEPEISRDKDPEPDDSDAEEIGGGDSGVREEPAPKPPPAAVPTYENSIRIPWVRLPAAGEIPAGTWPTASTFYTTIAIPVPTLEEFLQALRVVPAPAPAPGPAFRIQEEAPPVADATTGTTTAGGGGGGGAMAEPVVFRAPLVSVPRASTVAGRPTKTPPGAPAGTAAPPGVTQPGVAGVRTPVIRGSVAPTPGATAPLPATPAGGQSPRAGAYTRGMTSPTLAEIAAVALPGVAGLLFLTFSGGMIGYRQANSARFVRTAGAERFLP</sequence>
<comment type="caution">
    <text evidence="4">The sequence shown here is derived from an EMBL/GenBank/DDBJ whole genome shotgun (WGS) entry which is preliminary data.</text>
</comment>
<feature type="region of interest" description="Disordered" evidence="1">
    <location>
        <begin position="275"/>
        <end position="298"/>
    </location>
</feature>
<keyword evidence="3" id="KW-0732">Signal</keyword>
<accession>A0A1X1WGS5</accession>
<feature type="chain" id="PRO_5039047496" evidence="3">
    <location>
        <begin position="27"/>
        <end position="353"/>
    </location>
</feature>
<dbReference type="EMBL" id="LQPC01000039">
    <property type="protein sequence ID" value="ORV85748.1"/>
    <property type="molecule type" value="Genomic_DNA"/>
</dbReference>
<dbReference type="RefSeq" id="WP_085176316.1">
    <property type="nucleotide sequence ID" value="NZ_LQPC01000039.1"/>
</dbReference>
<evidence type="ECO:0000256" key="2">
    <source>
        <dbReference type="SAM" id="Phobius"/>
    </source>
</evidence>
<protein>
    <submittedName>
        <fullName evidence="4">Uncharacterized protein</fullName>
    </submittedName>
</protein>
<keyword evidence="2" id="KW-0812">Transmembrane</keyword>
<feature type="compositionally biased region" description="Acidic residues" evidence="1">
    <location>
        <begin position="96"/>
        <end position="107"/>
    </location>
</feature>
<dbReference type="AlphaFoldDB" id="A0A1X1WGS5"/>
<reference evidence="4 5" key="1">
    <citation type="submission" date="2016-01" db="EMBL/GenBank/DDBJ databases">
        <title>The new phylogeny of the genus Mycobacterium.</title>
        <authorList>
            <person name="Tarcisio F."/>
            <person name="Conor M."/>
            <person name="Antonella G."/>
            <person name="Elisabetta G."/>
            <person name="Giulia F.S."/>
            <person name="Sara T."/>
            <person name="Anna F."/>
            <person name="Clotilde B."/>
            <person name="Roberto B."/>
            <person name="Veronica D.S."/>
            <person name="Fabio R."/>
            <person name="Monica P."/>
            <person name="Olivier J."/>
            <person name="Enrico T."/>
            <person name="Nicola S."/>
        </authorList>
    </citation>
    <scope>NUCLEOTIDE SEQUENCE [LARGE SCALE GENOMIC DNA]</scope>
    <source>
        <strain evidence="4 5">DSM 45541</strain>
    </source>
</reference>
<evidence type="ECO:0000256" key="1">
    <source>
        <dbReference type="SAM" id="MobiDB-lite"/>
    </source>
</evidence>
<evidence type="ECO:0000313" key="5">
    <source>
        <dbReference type="Proteomes" id="UP000193622"/>
    </source>
</evidence>
<feature type="signal peptide" evidence="3">
    <location>
        <begin position="1"/>
        <end position="26"/>
    </location>
</feature>
<organism evidence="4 5">
    <name type="scientific">Mycolicibacterium iranicum</name>
    <name type="common">Mycobacterium iranicum</name>
    <dbReference type="NCBI Taxonomy" id="912594"/>
    <lineage>
        <taxon>Bacteria</taxon>
        <taxon>Bacillati</taxon>
        <taxon>Actinomycetota</taxon>
        <taxon>Actinomycetes</taxon>
        <taxon>Mycobacteriales</taxon>
        <taxon>Mycobacteriaceae</taxon>
        <taxon>Mycolicibacterium</taxon>
    </lineage>
</organism>
<feature type="compositionally biased region" description="Low complexity" evidence="1">
    <location>
        <begin position="248"/>
        <end position="261"/>
    </location>
</feature>
<feature type="compositionally biased region" description="Low complexity" evidence="1">
    <location>
        <begin position="275"/>
        <end position="291"/>
    </location>
</feature>
<keyword evidence="2" id="KW-1133">Transmembrane helix</keyword>
<evidence type="ECO:0000313" key="4">
    <source>
        <dbReference type="EMBL" id="ORV85748.1"/>
    </source>
</evidence>